<dbReference type="InterPro" id="IPR036390">
    <property type="entry name" value="WH_DNA-bd_sf"/>
</dbReference>
<dbReference type="SUPFAM" id="SSF46785">
    <property type="entry name" value="Winged helix' DNA-binding domain"/>
    <property type="match status" value="1"/>
</dbReference>
<accession>A0ABW0ETM1</accession>
<dbReference type="Proteomes" id="UP001596157">
    <property type="component" value="Unassembled WGS sequence"/>
</dbReference>
<dbReference type="Pfam" id="PF12802">
    <property type="entry name" value="MarR_2"/>
    <property type="match status" value="1"/>
</dbReference>
<protein>
    <submittedName>
        <fullName evidence="2">MarR family winged helix-turn-helix transcriptional regulator</fullName>
    </submittedName>
</protein>
<dbReference type="PANTHER" id="PTHR33164:SF43">
    <property type="entry name" value="HTH-TYPE TRANSCRIPTIONAL REPRESSOR YETL"/>
    <property type="match status" value="1"/>
</dbReference>
<reference evidence="3" key="1">
    <citation type="journal article" date="2019" name="Int. J. Syst. Evol. Microbiol.">
        <title>The Global Catalogue of Microorganisms (GCM) 10K type strain sequencing project: providing services to taxonomists for standard genome sequencing and annotation.</title>
        <authorList>
            <consortium name="The Broad Institute Genomics Platform"/>
            <consortium name="The Broad Institute Genome Sequencing Center for Infectious Disease"/>
            <person name="Wu L."/>
            <person name="Ma J."/>
        </authorList>
    </citation>
    <scope>NUCLEOTIDE SEQUENCE [LARGE SCALE GENOMIC DNA]</scope>
    <source>
        <strain evidence="3">CCUG 59778</strain>
    </source>
</reference>
<comment type="caution">
    <text evidence="2">The sequence shown here is derived from an EMBL/GenBank/DDBJ whole genome shotgun (WGS) entry which is preliminary data.</text>
</comment>
<dbReference type="PROSITE" id="PS50995">
    <property type="entry name" value="HTH_MARR_2"/>
    <property type="match status" value="1"/>
</dbReference>
<dbReference type="InterPro" id="IPR000835">
    <property type="entry name" value="HTH_MarR-typ"/>
</dbReference>
<dbReference type="RefSeq" id="WP_378249405.1">
    <property type="nucleotide sequence ID" value="NZ_JBHSKF010000011.1"/>
</dbReference>
<proteinExistence type="predicted"/>
<dbReference type="SMART" id="SM00347">
    <property type="entry name" value="HTH_MARR"/>
    <property type="match status" value="1"/>
</dbReference>
<evidence type="ECO:0000313" key="2">
    <source>
        <dbReference type="EMBL" id="MFC5289561.1"/>
    </source>
</evidence>
<dbReference type="EMBL" id="JBHSKF010000011">
    <property type="protein sequence ID" value="MFC5289561.1"/>
    <property type="molecule type" value="Genomic_DNA"/>
</dbReference>
<gene>
    <name evidence="2" type="ORF">ACFPM7_21110</name>
</gene>
<evidence type="ECO:0000313" key="3">
    <source>
        <dbReference type="Proteomes" id="UP001596157"/>
    </source>
</evidence>
<dbReference type="Gene3D" id="1.10.10.10">
    <property type="entry name" value="Winged helix-like DNA-binding domain superfamily/Winged helix DNA-binding domain"/>
    <property type="match status" value="1"/>
</dbReference>
<dbReference type="InterPro" id="IPR039422">
    <property type="entry name" value="MarR/SlyA-like"/>
</dbReference>
<name>A0ABW0ETM1_9PSEU</name>
<dbReference type="InterPro" id="IPR036388">
    <property type="entry name" value="WH-like_DNA-bd_sf"/>
</dbReference>
<evidence type="ECO:0000259" key="1">
    <source>
        <dbReference type="PROSITE" id="PS50995"/>
    </source>
</evidence>
<dbReference type="PANTHER" id="PTHR33164">
    <property type="entry name" value="TRANSCRIPTIONAL REGULATOR, MARR FAMILY"/>
    <property type="match status" value="1"/>
</dbReference>
<feature type="domain" description="HTH marR-type" evidence="1">
    <location>
        <begin position="22"/>
        <end position="154"/>
    </location>
</feature>
<organism evidence="2 3">
    <name type="scientific">Actinokineospora guangxiensis</name>
    <dbReference type="NCBI Taxonomy" id="1490288"/>
    <lineage>
        <taxon>Bacteria</taxon>
        <taxon>Bacillati</taxon>
        <taxon>Actinomycetota</taxon>
        <taxon>Actinomycetes</taxon>
        <taxon>Pseudonocardiales</taxon>
        <taxon>Pseudonocardiaceae</taxon>
        <taxon>Actinokineospora</taxon>
    </lineage>
</organism>
<sequence length="160" mass="17698">MAETSGRAEFPGAEQVRGDARSWPTGRLLSVAARVLEVRFERFLAGYDLTQAGLVVLHHVEEGPRSQRELSLLCRVTDQTMSRTVEKLTRYGHVRRGADVGDRRRLLVEITESGQVALDGARVEERKSEQFFGALPDYGRFRDDLIALIGMAEPPSSGGG</sequence>
<keyword evidence="3" id="KW-1185">Reference proteome</keyword>